<proteinExistence type="predicted"/>
<keyword evidence="1" id="KW-1133">Transmembrane helix</keyword>
<evidence type="ECO:0000256" key="1">
    <source>
        <dbReference type="SAM" id="Phobius"/>
    </source>
</evidence>
<geneLocation type="mitochondrion" evidence="2"/>
<keyword evidence="1" id="KW-0472">Membrane</keyword>
<organism evidence="2">
    <name type="scientific">Phlebia radiata</name>
    <name type="common">White-rot fungus</name>
    <dbReference type="NCBI Taxonomy" id="5308"/>
    <lineage>
        <taxon>Eukaryota</taxon>
        <taxon>Fungi</taxon>
        <taxon>Dikarya</taxon>
        <taxon>Basidiomycota</taxon>
        <taxon>Agaricomycotina</taxon>
        <taxon>Agaricomycetes</taxon>
        <taxon>Polyporales</taxon>
        <taxon>Meruliaceae</taxon>
        <taxon>Phlebia</taxon>
    </lineage>
</organism>
<protein>
    <submittedName>
        <fullName evidence="2">Uncharacterized protein</fullName>
    </submittedName>
</protein>
<feature type="transmembrane region" description="Helical" evidence="1">
    <location>
        <begin position="20"/>
        <end position="37"/>
    </location>
</feature>
<dbReference type="EMBL" id="HE613568">
    <property type="protein sequence ID" value="CCE89230.1"/>
    <property type="molecule type" value="Genomic_DNA"/>
</dbReference>
<dbReference type="AlphaFoldDB" id="L8B9D5"/>
<dbReference type="RefSeq" id="YP_007374947.1">
    <property type="nucleotide sequence ID" value="NC_020148.1"/>
</dbReference>
<feature type="transmembrane region" description="Helical" evidence="1">
    <location>
        <begin position="43"/>
        <end position="67"/>
    </location>
</feature>
<sequence length="90" mass="10491">MTPNLPLNILELQKNPIIRILRVLGGISFILILTHKLDVLGSGLLYLTALYLCFIISLIFCIYLMYVNFHRIKYMYKVFNSNELEVRNSP</sequence>
<name>L8B9D5_PHLRA</name>
<keyword evidence="2" id="KW-0496">Mitochondrion</keyword>
<reference evidence="2" key="1">
    <citation type="journal article" date="2014" name="PLoS ONE">
        <title>Mitochondrial Genome of Phlebia radiata Is the Second Largest (156 kbp) among Fungi and Features Signs of Genome Flexibility and Recent Recombination Events.</title>
        <authorList>
            <person name="Salavirta H."/>
            <person name="Oksanen I."/>
            <person name="Kuuskeri J."/>
            <person name="Makela M."/>
            <person name="Laine P."/>
            <person name="Paulin L."/>
            <person name="Lundell T."/>
        </authorList>
    </citation>
    <scope>NUCLEOTIDE SEQUENCE</scope>
    <source>
        <strain evidence="2">79</strain>
    </source>
</reference>
<keyword evidence="1" id="KW-0812">Transmembrane</keyword>
<gene>
    <name evidence="2" type="ORF">PRA_mt0162</name>
</gene>
<evidence type="ECO:0000313" key="2">
    <source>
        <dbReference type="EMBL" id="CCE89230.1"/>
    </source>
</evidence>
<accession>L8B9D5</accession>
<dbReference type="GeneID" id="14469559"/>